<dbReference type="Gene3D" id="3.20.20.70">
    <property type="entry name" value="Aldolase class I"/>
    <property type="match status" value="1"/>
</dbReference>
<dbReference type="SUPFAM" id="SSF102114">
    <property type="entry name" value="Radical SAM enzymes"/>
    <property type="match status" value="1"/>
</dbReference>
<dbReference type="InterPro" id="IPR024924">
    <property type="entry name" value="7-CO-7-deazaguanine_synth-like"/>
</dbReference>
<dbReference type="GO" id="GO:0016829">
    <property type="term" value="F:lyase activity"/>
    <property type="evidence" value="ECO:0007669"/>
    <property type="project" value="UniProtKB-KW"/>
</dbReference>
<evidence type="ECO:0000256" key="5">
    <source>
        <dbReference type="ARBA" id="ARBA00023004"/>
    </source>
</evidence>
<name>A0A6M3KRW5_9ZZZZ</name>
<dbReference type="InterPro" id="IPR058240">
    <property type="entry name" value="rSAM_sf"/>
</dbReference>
<evidence type="ECO:0000256" key="7">
    <source>
        <dbReference type="ARBA" id="ARBA00023239"/>
    </source>
</evidence>
<dbReference type="HAMAP" id="MF_00917">
    <property type="entry name" value="QueE"/>
    <property type="match status" value="1"/>
</dbReference>
<evidence type="ECO:0000256" key="1">
    <source>
        <dbReference type="ARBA" id="ARBA00022485"/>
    </source>
</evidence>
<evidence type="ECO:0000313" key="9">
    <source>
        <dbReference type="EMBL" id="QJA84863.1"/>
    </source>
</evidence>
<keyword evidence="1" id="KW-0004">4Fe-4S</keyword>
<evidence type="ECO:0000256" key="2">
    <source>
        <dbReference type="ARBA" id="ARBA00022691"/>
    </source>
</evidence>
<gene>
    <name evidence="9" type="ORF">MM415B02339_0005</name>
</gene>
<keyword evidence="5" id="KW-0408">Iron</keyword>
<dbReference type="Pfam" id="PF04055">
    <property type="entry name" value="Radical_SAM"/>
    <property type="match status" value="1"/>
</dbReference>
<proteinExistence type="inferred from homology"/>
<dbReference type="PANTHER" id="PTHR42836:SF1">
    <property type="entry name" value="7-CARBOXY-7-DEAZAGUANINE SYNTHASE"/>
    <property type="match status" value="1"/>
</dbReference>
<keyword evidence="3" id="KW-0479">Metal-binding</keyword>
<accession>A0A6M3KRW5</accession>
<dbReference type="GO" id="GO:0051539">
    <property type="term" value="F:4 iron, 4 sulfur cluster binding"/>
    <property type="evidence" value="ECO:0007669"/>
    <property type="project" value="UniProtKB-KW"/>
</dbReference>
<keyword evidence="4" id="KW-0460">Magnesium</keyword>
<keyword evidence="6" id="KW-0411">Iron-sulfur</keyword>
<evidence type="ECO:0000256" key="4">
    <source>
        <dbReference type="ARBA" id="ARBA00022842"/>
    </source>
</evidence>
<reference evidence="9" key="1">
    <citation type="submission" date="2020-03" db="EMBL/GenBank/DDBJ databases">
        <title>The deep terrestrial virosphere.</title>
        <authorList>
            <person name="Holmfeldt K."/>
            <person name="Nilsson E."/>
            <person name="Simone D."/>
            <person name="Lopez-Fernandez M."/>
            <person name="Wu X."/>
            <person name="de Brujin I."/>
            <person name="Lundin D."/>
            <person name="Andersson A."/>
            <person name="Bertilsson S."/>
            <person name="Dopson M."/>
        </authorList>
    </citation>
    <scope>NUCLEOTIDE SEQUENCE</scope>
    <source>
        <strain evidence="9">MM415B02339</strain>
    </source>
</reference>
<feature type="domain" description="Radical SAM core" evidence="8">
    <location>
        <begin position="20"/>
        <end position="195"/>
    </location>
</feature>
<evidence type="ECO:0000256" key="6">
    <source>
        <dbReference type="ARBA" id="ARBA00023014"/>
    </source>
</evidence>
<protein>
    <submittedName>
        <fullName evidence="9">Putative radical SAM superfamily protein</fullName>
    </submittedName>
</protein>
<dbReference type="CDD" id="cd01335">
    <property type="entry name" value="Radical_SAM"/>
    <property type="match status" value="1"/>
</dbReference>
<sequence>MSKKYRINEIFQSVQGEGERTGGASVFVRFSGCNLNCSWCDTEHKPYKEMSAFEVATTVRTVSSLGPVPTIVFTGGEPLLQLDLELVGVLRGQFGVPFQVETNGTIPMDVDVRRMVKWVTVSPKAGTTLRVLPTEIKIVWPQEGIDPLDFLWMPCHKYVQPADGIAGALEACVRFVQQNPLFKVSVQTHKLVGWK</sequence>
<dbReference type="InterPro" id="IPR013785">
    <property type="entry name" value="Aldolase_TIM"/>
</dbReference>
<dbReference type="SFLD" id="SFLDS00029">
    <property type="entry name" value="Radical_SAM"/>
    <property type="match status" value="1"/>
</dbReference>
<organism evidence="9">
    <name type="scientific">viral metagenome</name>
    <dbReference type="NCBI Taxonomy" id="1070528"/>
    <lineage>
        <taxon>unclassified sequences</taxon>
        <taxon>metagenomes</taxon>
        <taxon>organismal metagenomes</taxon>
    </lineage>
</organism>
<dbReference type="PIRSF" id="PIRSF000370">
    <property type="entry name" value="QueE"/>
    <property type="match status" value="1"/>
</dbReference>
<dbReference type="EMBL" id="MT142538">
    <property type="protein sequence ID" value="QJA84863.1"/>
    <property type="molecule type" value="Genomic_DNA"/>
</dbReference>
<dbReference type="AlphaFoldDB" id="A0A6M3KRW5"/>
<keyword evidence="2" id="KW-0949">S-adenosyl-L-methionine</keyword>
<dbReference type="PANTHER" id="PTHR42836">
    <property type="entry name" value="7-CARBOXY-7-DEAZAGUANINE SYNTHASE"/>
    <property type="match status" value="1"/>
</dbReference>
<dbReference type="InterPro" id="IPR007197">
    <property type="entry name" value="rSAM"/>
</dbReference>
<keyword evidence="7" id="KW-0456">Lyase</keyword>
<dbReference type="GO" id="GO:0046872">
    <property type="term" value="F:metal ion binding"/>
    <property type="evidence" value="ECO:0007669"/>
    <property type="project" value="UniProtKB-KW"/>
</dbReference>
<dbReference type="PROSITE" id="PS51918">
    <property type="entry name" value="RADICAL_SAM"/>
    <property type="match status" value="1"/>
</dbReference>
<evidence type="ECO:0000259" key="8">
    <source>
        <dbReference type="PROSITE" id="PS51918"/>
    </source>
</evidence>
<evidence type="ECO:0000256" key="3">
    <source>
        <dbReference type="ARBA" id="ARBA00022723"/>
    </source>
</evidence>